<evidence type="ECO:0000259" key="14">
    <source>
        <dbReference type="PROSITE" id="PS50885"/>
    </source>
</evidence>
<dbReference type="PRINTS" id="PR00344">
    <property type="entry name" value="BCTRLSENSOR"/>
</dbReference>
<dbReference type="SUPFAM" id="SSF47384">
    <property type="entry name" value="Homodimeric domain of signal transducing histidine kinase"/>
    <property type="match status" value="1"/>
</dbReference>
<dbReference type="SMART" id="SM00387">
    <property type="entry name" value="HATPase_c"/>
    <property type="match status" value="1"/>
</dbReference>
<dbReference type="GO" id="GO:0000155">
    <property type="term" value="F:phosphorelay sensor kinase activity"/>
    <property type="evidence" value="ECO:0007669"/>
    <property type="project" value="InterPro"/>
</dbReference>
<dbReference type="SMART" id="SM00304">
    <property type="entry name" value="HAMP"/>
    <property type="match status" value="1"/>
</dbReference>
<dbReference type="RefSeq" id="WP_157692605.1">
    <property type="nucleotide sequence ID" value="NZ_CP018191.1"/>
</dbReference>
<keyword evidence="4" id="KW-0597">Phosphoprotein</keyword>
<dbReference type="GO" id="GO:0005886">
    <property type="term" value="C:plasma membrane"/>
    <property type="evidence" value="ECO:0007669"/>
    <property type="project" value="TreeGrafter"/>
</dbReference>
<dbReference type="Pfam" id="PF00672">
    <property type="entry name" value="HAMP"/>
    <property type="match status" value="1"/>
</dbReference>
<dbReference type="InterPro" id="IPR003594">
    <property type="entry name" value="HATPase_dom"/>
</dbReference>
<dbReference type="Gene3D" id="6.10.340.10">
    <property type="match status" value="1"/>
</dbReference>
<proteinExistence type="predicted"/>
<dbReference type="Gene3D" id="3.30.565.10">
    <property type="entry name" value="Histidine kinase-like ATPase, C-terminal domain"/>
    <property type="match status" value="1"/>
</dbReference>
<evidence type="ECO:0000256" key="8">
    <source>
        <dbReference type="ARBA" id="ARBA00022989"/>
    </source>
</evidence>
<feature type="region of interest" description="Disordered" evidence="11">
    <location>
        <begin position="489"/>
        <end position="521"/>
    </location>
</feature>
<evidence type="ECO:0000256" key="3">
    <source>
        <dbReference type="ARBA" id="ARBA00012438"/>
    </source>
</evidence>
<evidence type="ECO:0000259" key="13">
    <source>
        <dbReference type="PROSITE" id="PS50109"/>
    </source>
</evidence>
<keyword evidence="7 15" id="KW-0418">Kinase</keyword>
<organism evidence="15 16">
    <name type="scientific">Granulibacter bethesdensis</name>
    <dbReference type="NCBI Taxonomy" id="364410"/>
    <lineage>
        <taxon>Bacteria</taxon>
        <taxon>Pseudomonadati</taxon>
        <taxon>Pseudomonadota</taxon>
        <taxon>Alphaproteobacteria</taxon>
        <taxon>Acetobacterales</taxon>
        <taxon>Acetobacteraceae</taxon>
        <taxon>Granulibacter</taxon>
    </lineage>
</organism>
<reference evidence="16" key="1">
    <citation type="submission" date="2016-11" db="EMBL/GenBank/DDBJ databases">
        <title>Comparative genomic and phenotypic analysis of Granulibacter bethesdensis clinical isolates from patients with chronic granulomatous disease.</title>
        <authorList>
            <person name="Zarember K.A."/>
            <person name="Porcella S.F."/>
            <person name="Chu J."/>
            <person name="Ding L."/>
            <person name="Dahlstrom E."/>
            <person name="Barbian K."/>
            <person name="Martens C."/>
            <person name="Sykora L."/>
            <person name="Kramer S."/>
            <person name="Pettinato A.M."/>
            <person name="Hong H."/>
            <person name="Wald G."/>
            <person name="Berg L.J."/>
            <person name="Rogge L.S."/>
            <person name="Greenberg D.E."/>
            <person name="Falcone E.L."/>
            <person name="Neves J.F."/>
            <person name="Simoes M.J."/>
            <person name="Casal M."/>
            <person name="Rodriguez-Lopez F.C."/>
            <person name="Zelazny A."/>
            <person name="Gallin J.I."/>
            <person name="Holland S.M."/>
        </authorList>
    </citation>
    <scope>NUCLEOTIDE SEQUENCE [LARGE SCALE GENOMIC DNA]</scope>
    <source>
        <strain evidence="16">NIH9.1</strain>
    </source>
</reference>
<evidence type="ECO:0000256" key="6">
    <source>
        <dbReference type="ARBA" id="ARBA00022692"/>
    </source>
</evidence>
<feature type="transmembrane region" description="Helical" evidence="12">
    <location>
        <begin position="31"/>
        <end position="52"/>
    </location>
</feature>
<evidence type="ECO:0000256" key="9">
    <source>
        <dbReference type="ARBA" id="ARBA00023012"/>
    </source>
</evidence>
<evidence type="ECO:0000313" key="16">
    <source>
        <dbReference type="Proteomes" id="UP000182373"/>
    </source>
</evidence>
<feature type="transmembrane region" description="Helical" evidence="12">
    <location>
        <begin position="172"/>
        <end position="195"/>
    </location>
</feature>
<dbReference type="InterPro" id="IPR036890">
    <property type="entry name" value="HATPase_C_sf"/>
</dbReference>
<accession>A0AAC9KAT0</accession>
<evidence type="ECO:0000256" key="11">
    <source>
        <dbReference type="SAM" id="MobiDB-lite"/>
    </source>
</evidence>
<keyword evidence="5 15" id="KW-0808">Transferase</keyword>
<evidence type="ECO:0000256" key="10">
    <source>
        <dbReference type="ARBA" id="ARBA00023136"/>
    </source>
</evidence>
<dbReference type="CDD" id="cd00082">
    <property type="entry name" value="HisKA"/>
    <property type="match status" value="1"/>
</dbReference>
<dbReference type="InterPro" id="IPR005467">
    <property type="entry name" value="His_kinase_dom"/>
</dbReference>
<dbReference type="InterPro" id="IPR036097">
    <property type="entry name" value="HisK_dim/P_sf"/>
</dbReference>
<dbReference type="Pfam" id="PF00512">
    <property type="entry name" value="HisKA"/>
    <property type="match status" value="1"/>
</dbReference>
<keyword evidence="9" id="KW-0902">Two-component regulatory system</keyword>
<name>A0AAC9KAT0_9PROT</name>
<dbReference type="InterPro" id="IPR003660">
    <property type="entry name" value="HAMP_dom"/>
</dbReference>
<dbReference type="EMBL" id="CP018191">
    <property type="protein sequence ID" value="APH54957.1"/>
    <property type="molecule type" value="Genomic_DNA"/>
</dbReference>
<dbReference type="CDD" id="cd06225">
    <property type="entry name" value="HAMP"/>
    <property type="match status" value="1"/>
</dbReference>
<dbReference type="EC" id="2.7.13.3" evidence="3"/>
<dbReference type="InterPro" id="IPR004358">
    <property type="entry name" value="Sig_transdc_His_kin-like_C"/>
</dbReference>
<comment type="catalytic activity">
    <reaction evidence="1">
        <text>ATP + protein L-histidine = ADP + protein N-phospho-L-histidine.</text>
        <dbReference type="EC" id="2.7.13.3"/>
    </reaction>
</comment>
<dbReference type="PANTHER" id="PTHR45436">
    <property type="entry name" value="SENSOR HISTIDINE KINASE YKOH"/>
    <property type="match status" value="1"/>
</dbReference>
<feature type="domain" description="Histidine kinase" evidence="13">
    <location>
        <begin position="258"/>
        <end position="485"/>
    </location>
</feature>
<dbReference type="PANTHER" id="PTHR45436:SF8">
    <property type="entry name" value="HISTIDINE KINASE"/>
    <property type="match status" value="1"/>
</dbReference>
<dbReference type="Proteomes" id="UP000182373">
    <property type="component" value="Chromosome"/>
</dbReference>
<dbReference type="InterPro" id="IPR050428">
    <property type="entry name" value="TCS_sensor_his_kinase"/>
</dbReference>
<evidence type="ECO:0000256" key="2">
    <source>
        <dbReference type="ARBA" id="ARBA00004370"/>
    </source>
</evidence>
<keyword evidence="10 12" id="KW-0472">Membrane</keyword>
<sequence>MSSSHGTPGTSSPTSPLAMIREIFHTTTFRLAMALGGSFLLAILCLFSFVYVQTSILETERVDRTLAHDARQLVADRMEDTLRAVDLNVVNDLHRVTLVGVFEADGTRIVGNLLHLPKHLPIDGVAHGIKLLRLDGEYSVREKMRAVALRIHDGRILILARNIEQLDELRHVVLRALLMGVVPAVILALIVAVWISAKTLDRVRDFHTSIARIMNGDLSERLSLRGGDGDFDRLSTSINGMLDRIEDLIRDLKSAGDNIAHDLRTPLTRVRMRLEQARAAQDLDSAHAAIDLALNGADRTLSIITALLRIAEIETGQRRSHFSAVNLPDLLSDLEALYGSIAEDAGLTLGITTPPPPVPAIYADADLLMEALANLVGNAIKFTPAPGDIMVEVYLAHDGAMLISVSDTGPGISPFERKLVTQRFYRSDRSRHVEGTGLGLSLVAAVASLHGFSFTLADRNDTSHHRRTHDMPTGCIATLRCPRESVLYNGASNREEEPRGSSSAFPRSHDKNPTQPPLAPQ</sequence>
<gene>
    <name evidence="15" type="ORF">GbCGDNIH9_1656</name>
</gene>
<evidence type="ECO:0000256" key="12">
    <source>
        <dbReference type="SAM" id="Phobius"/>
    </source>
</evidence>
<dbReference type="Pfam" id="PF02518">
    <property type="entry name" value="HATPase_c"/>
    <property type="match status" value="1"/>
</dbReference>
<evidence type="ECO:0000256" key="1">
    <source>
        <dbReference type="ARBA" id="ARBA00000085"/>
    </source>
</evidence>
<dbReference type="AlphaFoldDB" id="A0AAC9KAT0"/>
<dbReference type="SUPFAM" id="SSF55874">
    <property type="entry name" value="ATPase domain of HSP90 chaperone/DNA topoisomerase II/histidine kinase"/>
    <property type="match status" value="1"/>
</dbReference>
<feature type="domain" description="HAMP" evidence="14">
    <location>
        <begin position="197"/>
        <end position="250"/>
    </location>
</feature>
<keyword evidence="6 12" id="KW-0812">Transmembrane</keyword>
<dbReference type="PROSITE" id="PS50885">
    <property type="entry name" value="HAMP"/>
    <property type="match status" value="1"/>
</dbReference>
<dbReference type="Gene3D" id="1.10.287.130">
    <property type="match status" value="1"/>
</dbReference>
<dbReference type="SMART" id="SM00388">
    <property type="entry name" value="HisKA"/>
    <property type="match status" value="1"/>
</dbReference>
<evidence type="ECO:0000256" key="7">
    <source>
        <dbReference type="ARBA" id="ARBA00022777"/>
    </source>
</evidence>
<evidence type="ECO:0000256" key="4">
    <source>
        <dbReference type="ARBA" id="ARBA00022553"/>
    </source>
</evidence>
<evidence type="ECO:0000256" key="5">
    <source>
        <dbReference type="ARBA" id="ARBA00022679"/>
    </source>
</evidence>
<dbReference type="InterPro" id="IPR003661">
    <property type="entry name" value="HisK_dim/P_dom"/>
</dbReference>
<dbReference type="PROSITE" id="PS50109">
    <property type="entry name" value="HIS_KIN"/>
    <property type="match status" value="1"/>
</dbReference>
<protein>
    <recommendedName>
        <fullName evidence="3">histidine kinase</fullName>
        <ecNumber evidence="3">2.7.13.3</ecNumber>
    </recommendedName>
</protein>
<keyword evidence="8 12" id="KW-1133">Transmembrane helix</keyword>
<comment type="subcellular location">
    <subcellularLocation>
        <location evidence="2">Membrane</location>
    </subcellularLocation>
</comment>
<evidence type="ECO:0000313" key="15">
    <source>
        <dbReference type="EMBL" id="APH54957.1"/>
    </source>
</evidence>